<dbReference type="AlphaFoldDB" id="A0A094K179"/>
<gene>
    <name evidence="12" type="ORF">HR45_02765</name>
</gene>
<dbReference type="Gene3D" id="1.10.3210.10">
    <property type="entry name" value="Hypothetical protein af1432"/>
    <property type="match status" value="1"/>
</dbReference>
<dbReference type="HAMAP" id="MF_01100">
    <property type="entry name" value="5DNU"/>
    <property type="match status" value="1"/>
</dbReference>
<dbReference type="InterPro" id="IPR006674">
    <property type="entry name" value="HD_domain"/>
</dbReference>
<keyword evidence="6 10" id="KW-0963">Cytoplasm</keyword>
<dbReference type="GO" id="GO:0046872">
    <property type="term" value="F:metal ion binding"/>
    <property type="evidence" value="ECO:0007669"/>
    <property type="project" value="UniProtKB-KW"/>
</dbReference>
<dbReference type="GO" id="GO:0005737">
    <property type="term" value="C:cytoplasm"/>
    <property type="evidence" value="ECO:0007669"/>
    <property type="project" value="UniProtKB-SubCell"/>
</dbReference>
<evidence type="ECO:0000256" key="7">
    <source>
        <dbReference type="ARBA" id="ARBA00022723"/>
    </source>
</evidence>
<feature type="binding site" evidence="10">
    <location>
        <position position="67"/>
    </location>
    <ligand>
        <name>substrate</name>
    </ligand>
</feature>
<comment type="cofactor">
    <cofactor evidence="10">
        <name>a divalent metal cation</name>
        <dbReference type="ChEBI" id="CHEBI:60240"/>
    </cofactor>
</comment>
<organism evidence="12 13">
    <name type="scientific">Shewanella mangrovi</name>
    <dbReference type="NCBI Taxonomy" id="1515746"/>
    <lineage>
        <taxon>Bacteria</taxon>
        <taxon>Pseudomonadati</taxon>
        <taxon>Pseudomonadota</taxon>
        <taxon>Gammaproteobacteria</taxon>
        <taxon>Alteromonadales</taxon>
        <taxon>Shewanellaceae</taxon>
        <taxon>Shewanella</taxon>
    </lineage>
</organism>
<comment type="subcellular location">
    <subcellularLocation>
        <location evidence="10">Cytoplasm</location>
    </subcellularLocation>
</comment>
<protein>
    <recommendedName>
        <fullName evidence="5">5'-deoxynucleotidase</fullName>
        <ecNumber evidence="5">3.1.3.89</ecNumber>
    </recommendedName>
</protein>
<feature type="binding site" evidence="10">
    <location>
        <position position="135"/>
    </location>
    <ligand>
        <name>a divalent metal cation</name>
        <dbReference type="ChEBI" id="CHEBI:60240"/>
    </ligand>
</feature>
<comment type="catalytic activity">
    <reaction evidence="1 10">
        <text>a 2'-deoxyribonucleoside 5'-phosphate + H2O = a 2'-deoxyribonucleoside + phosphate</text>
        <dbReference type="Rhea" id="RHEA:36167"/>
        <dbReference type="ChEBI" id="CHEBI:15377"/>
        <dbReference type="ChEBI" id="CHEBI:18274"/>
        <dbReference type="ChEBI" id="CHEBI:43474"/>
        <dbReference type="ChEBI" id="CHEBI:65317"/>
        <dbReference type="EC" id="3.1.3.89"/>
    </reaction>
</comment>
<feature type="binding site" evidence="10">
    <location>
        <begin position="16"/>
        <end position="17"/>
    </location>
    <ligand>
        <name>substrate</name>
    </ligand>
</feature>
<dbReference type="InterPro" id="IPR039356">
    <property type="entry name" value="YfbR/HDDC2"/>
</dbReference>
<dbReference type="PANTHER" id="PTHR11845:SF13">
    <property type="entry name" value="5'-DEOXYNUCLEOTIDASE HDDC2"/>
    <property type="match status" value="1"/>
</dbReference>
<name>A0A094K179_9GAMM</name>
<evidence type="ECO:0000313" key="13">
    <source>
        <dbReference type="Proteomes" id="UP000029264"/>
    </source>
</evidence>
<evidence type="ECO:0000313" key="12">
    <source>
        <dbReference type="EMBL" id="KFZ38386.1"/>
    </source>
</evidence>
<evidence type="ECO:0000259" key="11">
    <source>
        <dbReference type="PROSITE" id="PS51831"/>
    </source>
</evidence>
<dbReference type="NCBIfam" id="NF003009">
    <property type="entry name" value="PRK03826.1"/>
    <property type="match status" value="1"/>
</dbReference>
<dbReference type="InterPro" id="IPR003607">
    <property type="entry name" value="HD/PDEase_dom"/>
</dbReference>
<feature type="binding site" evidence="10">
    <location>
        <position position="135"/>
    </location>
    <ligand>
        <name>substrate</name>
    </ligand>
</feature>
<evidence type="ECO:0000256" key="5">
    <source>
        <dbReference type="ARBA" id="ARBA00012964"/>
    </source>
</evidence>
<comment type="cofactor">
    <cofactor evidence="2">
        <name>Mn(2+)</name>
        <dbReference type="ChEBI" id="CHEBI:29035"/>
    </cofactor>
</comment>
<keyword evidence="9 10" id="KW-0378">Hydrolase</keyword>
<dbReference type="GO" id="GO:0002953">
    <property type="term" value="F:5'-deoxynucleotidase activity"/>
    <property type="evidence" value="ECO:0007669"/>
    <property type="project" value="UniProtKB-EC"/>
</dbReference>
<feature type="binding site" evidence="10">
    <location>
        <position position="66"/>
    </location>
    <ligand>
        <name>a divalent metal cation</name>
        <dbReference type="ChEBI" id="CHEBI:60240"/>
    </ligand>
</feature>
<accession>A0A094K179</accession>
<comment type="caution">
    <text evidence="12">The sequence shown here is derived from an EMBL/GenBank/DDBJ whole genome shotgun (WGS) entry which is preliminary data.</text>
</comment>
<evidence type="ECO:0000256" key="9">
    <source>
        <dbReference type="ARBA" id="ARBA00022801"/>
    </source>
</evidence>
<keyword evidence="13" id="KW-1185">Reference proteome</keyword>
<feature type="binding site" evidence="10">
    <location>
        <position position="31"/>
    </location>
    <ligand>
        <name>substrate</name>
    </ligand>
</feature>
<evidence type="ECO:0000256" key="4">
    <source>
        <dbReference type="ARBA" id="ARBA00011738"/>
    </source>
</evidence>
<dbReference type="Proteomes" id="UP000029264">
    <property type="component" value="Unassembled WGS sequence"/>
</dbReference>
<dbReference type="SUPFAM" id="SSF109604">
    <property type="entry name" value="HD-domain/PDEase-like"/>
    <property type="match status" value="1"/>
</dbReference>
<dbReference type="SMART" id="SM00471">
    <property type="entry name" value="HDc"/>
    <property type="match status" value="1"/>
</dbReference>
<comment type="cofactor">
    <cofactor evidence="3">
        <name>Co(2+)</name>
        <dbReference type="ChEBI" id="CHEBI:48828"/>
    </cofactor>
</comment>
<feature type="binding site" evidence="10">
    <location>
        <begin position="75"/>
        <end position="78"/>
    </location>
    <ligand>
        <name>substrate</name>
    </ligand>
</feature>
<feature type="domain" description="HD" evidence="11">
    <location>
        <begin position="28"/>
        <end position="140"/>
    </location>
</feature>
<comment type="subunit">
    <text evidence="4 10">Homodimer.</text>
</comment>
<feature type="binding site" evidence="10">
    <location>
        <position position="31"/>
    </location>
    <ligand>
        <name>a divalent metal cation</name>
        <dbReference type="ChEBI" id="CHEBI:60240"/>
    </ligand>
</feature>
<dbReference type="eggNOG" id="COG1896">
    <property type="taxonomic scope" value="Bacteria"/>
</dbReference>
<evidence type="ECO:0000256" key="6">
    <source>
        <dbReference type="ARBA" id="ARBA00022490"/>
    </source>
</evidence>
<dbReference type="PROSITE" id="PS51831">
    <property type="entry name" value="HD"/>
    <property type="match status" value="1"/>
</dbReference>
<dbReference type="RefSeq" id="WP_037439536.1">
    <property type="nucleotide sequence ID" value="NZ_JPEO01000002.1"/>
</dbReference>
<comment type="function">
    <text evidence="10">Catalyzes the strictly specific dephosphorylation of 2'-deoxyribonucleoside 5'-monophosphates.</text>
</comment>
<proteinExistence type="inferred from homology"/>
<evidence type="ECO:0000256" key="1">
    <source>
        <dbReference type="ARBA" id="ARBA00001638"/>
    </source>
</evidence>
<keyword evidence="7 10" id="KW-0479">Metal-binding</keyword>
<sequence length="195" mass="22401">MSHFFAHLARMKLIQRWPLMYNVRKENVQEHSLQVASVAHILAIISNKKFDGDFSPEKAATMAIYHDASEVLTGDLPTPVKYFNKDIELEYKKIEAIAEQRLLSLLPPEFQDEFRELLISEEAPADYKALVKSADTLCAYLKCLEELHAGNSEFKSAKTRLEESLDNNPDKAVAYFREHFIPSFNLNLDQINQLL</sequence>
<dbReference type="InterPro" id="IPR022971">
    <property type="entry name" value="YfbR"/>
</dbReference>
<keyword evidence="8 10" id="KW-0547">Nucleotide-binding</keyword>
<evidence type="ECO:0000256" key="8">
    <source>
        <dbReference type="ARBA" id="ARBA00022741"/>
    </source>
</evidence>
<dbReference type="OrthoDB" id="9812744at2"/>
<evidence type="ECO:0000256" key="2">
    <source>
        <dbReference type="ARBA" id="ARBA00001936"/>
    </source>
</evidence>
<dbReference type="Pfam" id="PF12917">
    <property type="entry name" value="YfbR-like"/>
    <property type="match status" value="1"/>
</dbReference>
<dbReference type="EMBL" id="JPEO01000002">
    <property type="protein sequence ID" value="KFZ38386.1"/>
    <property type="molecule type" value="Genomic_DNA"/>
</dbReference>
<evidence type="ECO:0000256" key="3">
    <source>
        <dbReference type="ARBA" id="ARBA00001941"/>
    </source>
</evidence>
<feature type="site" description="Appears to be important in orienting the phosphate for catalysis" evidence="10">
    <location>
        <position position="16"/>
    </location>
</feature>
<dbReference type="GO" id="GO:0000166">
    <property type="term" value="F:nucleotide binding"/>
    <property type="evidence" value="ECO:0007669"/>
    <property type="project" value="UniProtKB-KW"/>
</dbReference>
<evidence type="ECO:0000256" key="10">
    <source>
        <dbReference type="HAMAP-Rule" id="MF_01100"/>
    </source>
</evidence>
<dbReference type="EC" id="3.1.3.89" evidence="5"/>
<comment type="similarity">
    <text evidence="10">Belongs to the 5DNU family.</text>
</comment>
<dbReference type="STRING" id="1515746.HR45_02765"/>
<dbReference type="PANTHER" id="PTHR11845">
    <property type="entry name" value="5'-DEOXYNUCLEOTIDASE HDDC2"/>
    <property type="match status" value="1"/>
</dbReference>
<reference evidence="12 13" key="1">
    <citation type="submission" date="2014-06" db="EMBL/GenBank/DDBJ databases">
        <title>Shewanella sp. YQH10.</title>
        <authorList>
            <person name="Liu Y."/>
            <person name="Zeng R."/>
        </authorList>
    </citation>
    <scope>NUCLEOTIDE SEQUENCE [LARGE SCALE GENOMIC DNA]</scope>
    <source>
        <strain evidence="12 13">YQH10</strain>
    </source>
</reference>
<feature type="binding site" evidence="10">
    <location>
        <position position="67"/>
    </location>
    <ligand>
        <name>a divalent metal cation</name>
        <dbReference type="ChEBI" id="CHEBI:60240"/>
    </ligand>
</feature>